<reference evidence="2" key="1">
    <citation type="journal article" date="2022" name="Genome Biol. Evol.">
        <title>A New Gene Family Diagnostic for Intracellular Biomineralization of Amorphous Ca Carbonates by Cyanobacteria.</title>
        <authorList>
            <person name="Benzerara K."/>
            <person name="Duprat E."/>
            <person name="Bitard-Feildel T."/>
            <person name="Caumes G."/>
            <person name="Cassier-Chauvat C."/>
            <person name="Chauvat F."/>
            <person name="Dezi M."/>
            <person name="Diop S.I."/>
            <person name="Gaschignard G."/>
            <person name="Gorgen S."/>
            <person name="Gugger M."/>
            <person name="Lopez-Garcia P."/>
            <person name="Millet M."/>
            <person name="Skouri-Panet F."/>
            <person name="Moreira D."/>
            <person name="Callebaut I."/>
        </authorList>
    </citation>
    <scope>NUCLEOTIDE SEQUENCE</scope>
    <source>
        <strain evidence="2">G9</strain>
    </source>
</reference>
<dbReference type="RefSeq" id="WP_277867268.1">
    <property type="nucleotide sequence ID" value="NZ_JAKKUT010000002.1"/>
</dbReference>
<feature type="transmembrane region" description="Helical" evidence="1">
    <location>
        <begin position="249"/>
        <end position="266"/>
    </location>
</feature>
<dbReference type="EMBL" id="JAKKUT010000002">
    <property type="protein sequence ID" value="MDG2991399.1"/>
    <property type="molecule type" value="Genomic_DNA"/>
</dbReference>
<keyword evidence="1" id="KW-1133">Transmembrane helix</keyword>
<evidence type="ECO:0000313" key="2">
    <source>
        <dbReference type="EMBL" id="MDG2991399.1"/>
    </source>
</evidence>
<feature type="transmembrane region" description="Helical" evidence="1">
    <location>
        <begin position="306"/>
        <end position="324"/>
    </location>
</feature>
<protein>
    <recommendedName>
        <fullName evidence="4">Peptidase M50</fullName>
    </recommendedName>
</protein>
<name>A0ABT6F0L2_9SYNE</name>
<feature type="transmembrane region" description="Helical" evidence="1">
    <location>
        <begin position="365"/>
        <end position="383"/>
    </location>
</feature>
<evidence type="ECO:0008006" key="4">
    <source>
        <dbReference type="Google" id="ProtNLM"/>
    </source>
</evidence>
<keyword evidence="1" id="KW-0472">Membrane</keyword>
<sequence length="400" mass="45640">MTQPGASTPQLRRAAAQGDLAAITLLLNRSLEPQHTQVTARIQGHCLHLRLDATKLPTAAICVTLLARELKAWSLQPAFTAMIDGYENLAKEPQWSEQLDLTSRSKLESIAQGFHRPHASALPQESPLPAARSPQYLDIASIEQRREEFGIPVQAIDRLGWQTMGAGLFLALLLLASEQVTFLFSPLITLIHELGHAATAWFFGYPAIPAFDFMYGGGVTVHGDRVPLILWLVYGGIAFLFYVYRRNRLTLTVLLITTIFYTWWAIGSTHEMLFVAMGHGFEIIFSGIFLYRGLSGYGCRYPIERPLYGMIGFFTVLYNLRFAWRLQFDQVQRQMYLYGKGSIDHDFVRLARDFFQTDLSTVAAVFWWLMILTPVFIFILYRYRQLMLFVFARLFLTRSD</sequence>
<feature type="transmembrane region" description="Helical" evidence="1">
    <location>
        <begin position="183"/>
        <end position="208"/>
    </location>
</feature>
<evidence type="ECO:0000256" key="1">
    <source>
        <dbReference type="SAM" id="Phobius"/>
    </source>
</evidence>
<feature type="transmembrane region" description="Helical" evidence="1">
    <location>
        <begin position="228"/>
        <end position="244"/>
    </location>
</feature>
<dbReference type="Proteomes" id="UP001154265">
    <property type="component" value="Unassembled WGS sequence"/>
</dbReference>
<keyword evidence="3" id="KW-1185">Reference proteome</keyword>
<comment type="caution">
    <text evidence="2">The sequence shown here is derived from an EMBL/GenBank/DDBJ whole genome shotgun (WGS) entry which is preliminary data.</text>
</comment>
<feature type="transmembrane region" description="Helical" evidence="1">
    <location>
        <begin position="159"/>
        <end position="176"/>
    </location>
</feature>
<evidence type="ECO:0000313" key="3">
    <source>
        <dbReference type="Proteomes" id="UP001154265"/>
    </source>
</evidence>
<feature type="transmembrane region" description="Helical" evidence="1">
    <location>
        <begin position="272"/>
        <end position="294"/>
    </location>
</feature>
<reference evidence="2" key="2">
    <citation type="submission" date="2022-01" db="EMBL/GenBank/DDBJ databases">
        <authorList>
            <person name="Zivanovic Y."/>
            <person name="Moreira D."/>
            <person name="Lopez-Garcia P."/>
        </authorList>
    </citation>
    <scope>NUCLEOTIDE SEQUENCE</scope>
    <source>
        <strain evidence="2">G9</strain>
    </source>
</reference>
<gene>
    <name evidence="2" type="ORF">L3556_10725</name>
</gene>
<keyword evidence="1" id="KW-0812">Transmembrane</keyword>
<accession>A0ABT6F0L2</accession>
<organism evidence="2 3">
    <name type="scientific">Candidatus Synechococcus calcipolaris G9</name>
    <dbReference type="NCBI Taxonomy" id="1497997"/>
    <lineage>
        <taxon>Bacteria</taxon>
        <taxon>Bacillati</taxon>
        <taxon>Cyanobacteriota</taxon>
        <taxon>Cyanophyceae</taxon>
        <taxon>Synechococcales</taxon>
        <taxon>Synechococcaceae</taxon>
        <taxon>Synechococcus</taxon>
    </lineage>
</organism>
<proteinExistence type="predicted"/>